<keyword evidence="7" id="KW-0695">RNA-directed DNA polymerase</keyword>
<dbReference type="InterPro" id="IPR001584">
    <property type="entry name" value="Integrase_cat-core"/>
</dbReference>
<dbReference type="InterPro" id="IPR012337">
    <property type="entry name" value="RNaseH-like_sf"/>
</dbReference>
<dbReference type="InterPro" id="IPR039537">
    <property type="entry name" value="Retrotran_Ty1/copia-like"/>
</dbReference>
<dbReference type="GO" id="GO:0003676">
    <property type="term" value="F:nucleic acid binding"/>
    <property type="evidence" value="ECO:0007669"/>
    <property type="project" value="InterPro"/>
</dbReference>
<keyword evidence="1" id="KW-0540">Nuclease</keyword>
<sequence length="384" mass="43484">MADRRWCNVAQDPLHGGPAREQEPGHWYRRDDCRRQETARRSNGDGSADGSEQKTQSHCRRTVHSGARQTVAVGGEARGTEFARGAPALLTCDLERLSRGCLKQESRRSSWTGSRKKHDSCSTPGLGASGSFGTLVWGTPARKRWSIHNVPRPVRNRIGSLSDGCMKGKQTVTAFLSRSMTKTTRVFKRLHTDAMGSMRTRWKDGAKYVPMSLDDYSRYVVVYCMKNKSKIVTKLKAFTTLHKIQWGGRLKCLRSDNAAEFVNKTVADICQRNGIVHQRTVTYSIQQNGAAERMNRLIMEKARSMLHYKYISTEKWSEAMSTAVYLVNRPTNTASSDVTPYEVTLQGKPRMEHLRVFGSQGYARVDDMKRTKIKTKRFRCTFLG</sequence>
<keyword evidence="8" id="KW-0239">DNA-directed DNA polymerase</keyword>
<evidence type="ECO:0000256" key="3">
    <source>
        <dbReference type="ARBA" id="ARBA00022759"/>
    </source>
</evidence>
<feature type="domain" description="Integrase catalytic" evidence="11">
    <location>
        <begin position="178"/>
        <end position="348"/>
    </location>
</feature>
<proteinExistence type="predicted"/>
<dbReference type="Pfam" id="PF00665">
    <property type="entry name" value="rve"/>
    <property type="match status" value="1"/>
</dbReference>
<name>Q572K5_PHYIN</name>
<dbReference type="GO" id="GO:0046872">
    <property type="term" value="F:metal ion binding"/>
    <property type="evidence" value="ECO:0007669"/>
    <property type="project" value="UniProtKB-KW"/>
</dbReference>
<evidence type="ECO:0000313" key="12">
    <source>
        <dbReference type="EMBL" id="CAI72268.1"/>
    </source>
</evidence>
<keyword evidence="6" id="KW-0229">DNA integration</keyword>
<evidence type="ECO:0000256" key="8">
    <source>
        <dbReference type="ARBA" id="ARBA00022932"/>
    </source>
</evidence>
<dbReference type="GO" id="GO:0016787">
    <property type="term" value="F:hydrolase activity"/>
    <property type="evidence" value="ECO:0007669"/>
    <property type="project" value="UniProtKB-KW"/>
</dbReference>
<evidence type="ECO:0000256" key="7">
    <source>
        <dbReference type="ARBA" id="ARBA00022918"/>
    </source>
</evidence>
<dbReference type="AlphaFoldDB" id="Q572K5"/>
<dbReference type="PANTHER" id="PTHR42648">
    <property type="entry name" value="TRANSPOSASE, PUTATIVE-RELATED"/>
    <property type="match status" value="1"/>
</dbReference>
<evidence type="ECO:0000256" key="10">
    <source>
        <dbReference type="SAM" id="MobiDB-lite"/>
    </source>
</evidence>
<evidence type="ECO:0000256" key="2">
    <source>
        <dbReference type="ARBA" id="ARBA00022723"/>
    </source>
</evidence>
<organism evidence="12">
    <name type="scientific">Phytophthora infestans</name>
    <name type="common">Potato late blight agent</name>
    <name type="synonym">Botrytis infestans</name>
    <dbReference type="NCBI Taxonomy" id="4787"/>
    <lineage>
        <taxon>Eukaryota</taxon>
        <taxon>Sar</taxon>
        <taxon>Stramenopiles</taxon>
        <taxon>Oomycota</taxon>
        <taxon>Peronosporomycetes</taxon>
        <taxon>Peronosporales</taxon>
        <taxon>Peronosporaceae</taxon>
        <taxon>Phytophthora</taxon>
    </lineage>
</organism>
<dbReference type="InterPro" id="IPR036397">
    <property type="entry name" value="RNaseH_sf"/>
</dbReference>
<evidence type="ECO:0000259" key="11">
    <source>
        <dbReference type="PROSITE" id="PS50994"/>
    </source>
</evidence>
<protein>
    <submittedName>
        <fullName evidence="12">Putative polyprotein</fullName>
    </submittedName>
</protein>
<dbReference type="SUPFAM" id="SSF53098">
    <property type="entry name" value="Ribonuclease H-like"/>
    <property type="match status" value="1"/>
</dbReference>
<dbReference type="GO" id="GO:0006310">
    <property type="term" value="P:DNA recombination"/>
    <property type="evidence" value="ECO:0007669"/>
    <property type="project" value="UniProtKB-KW"/>
</dbReference>
<dbReference type="GO" id="GO:0003887">
    <property type="term" value="F:DNA-directed DNA polymerase activity"/>
    <property type="evidence" value="ECO:0007669"/>
    <property type="project" value="UniProtKB-KW"/>
</dbReference>
<dbReference type="PROSITE" id="PS50994">
    <property type="entry name" value="INTEGRASE"/>
    <property type="match status" value="1"/>
</dbReference>
<evidence type="ECO:0000256" key="5">
    <source>
        <dbReference type="ARBA" id="ARBA00022842"/>
    </source>
</evidence>
<keyword evidence="4" id="KW-0378">Hydrolase</keyword>
<evidence type="ECO:0000256" key="6">
    <source>
        <dbReference type="ARBA" id="ARBA00022908"/>
    </source>
</evidence>
<dbReference type="GO" id="GO:0015074">
    <property type="term" value="P:DNA integration"/>
    <property type="evidence" value="ECO:0007669"/>
    <property type="project" value="UniProtKB-KW"/>
</dbReference>
<evidence type="ECO:0000256" key="1">
    <source>
        <dbReference type="ARBA" id="ARBA00022722"/>
    </source>
</evidence>
<keyword evidence="5" id="KW-0460">Magnesium</keyword>
<dbReference type="GO" id="GO:0004519">
    <property type="term" value="F:endonuclease activity"/>
    <property type="evidence" value="ECO:0007669"/>
    <property type="project" value="UniProtKB-KW"/>
</dbReference>
<keyword evidence="3" id="KW-0255">Endonuclease</keyword>
<accession>Q572K5</accession>
<feature type="region of interest" description="Disordered" evidence="10">
    <location>
        <begin position="1"/>
        <end position="68"/>
    </location>
</feature>
<keyword evidence="9" id="KW-0233">DNA recombination</keyword>
<keyword evidence="8" id="KW-0548">Nucleotidyltransferase</keyword>
<evidence type="ECO:0000256" key="9">
    <source>
        <dbReference type="ARBA" id="ARBA00023172"/>
    </source>
</evidence>
<dbReference type="GO" id="GO:0003964">
    <property type="term" value="F:RNA-directed DNA polymerase activity"/>
    <property type="evidence" value="ECO:0007669"/>
    <property type="project" value="UniProtKB-KW"/>
</dbReference>
<keyword evidence="8" id="KW-0808">Transferase</keyword>
<keyword evidence="2" id="KW-0479">Metal-binding</keyword>
<reference evidence="12" key="1">
    <citation type="journal article" date="2005" name="Proc. Natl. Acad. Sci. U.S.A.">
        <title>An ancestral oomycete locus contains late blight avirulence gene Avr3a, encoding a protein that is recognized in the host cytoplasm.</title>
        <authorList>
            <person name="Armstrong M.R."/>
            <person name="Whisson S.C."/>
            <person name="Pritchard L."/>
            <person name="Bos J.I.B."/>
            <person name="Venter E."/>
            <person name="Avrova A.O."/>
            <person name="Rehmany A.P."/>
            <person name="Bohme U."/>
            <person name="Brooks K."/>
            <person name="Cherevach I."/>
            <person name="Hamlin N."/>
            <person name="White B."/>
            <person name="Fraser A."/>
            <person name="Lord A."/>
            <person name="Quail M.A."/>
            <person name="Churcher C."/>
            <person name="Hall N."/>
            <person name="Berriman M."/>
            <person name="Kamoun S."/>
            <person name="Beyon J.L."/>
            <person name="Birch P.R.J."/>
        </authorList>
    </citation>
    <scope>NUCLEOTIDE SEQUENCE</scope>
</reference>
<feature type="compositionally biased region" description="Basic and acidic residues" evidence="10">
    <location>
        <begin position="18"/>
        <end position="43"/>
    </location>
</feature>
<dbReference type="Gene3D" id="3.30.420.10">
    <property type="entry name" value="Ribonuclease H-like superfamily/Ribonuclease H"/>
    <property type="match status" value="1"/>
</dbReference>
<dbReference type="PANTHER" id="PTHR42648:SF11">
    <property type="entry name" value="TRANSPOSON TY4-P GAG-POL POLYPROTEIN"/>
    <property type="match status" value="1"/>
</dbReference>
<evidence type="ECO:0000256" key="4">
    <source>
        <dbReference type="ARBA" id="ARBA00022801"/>
    </source>
</evidence>
<gene>
    <name evidence="12" type="ORF">PI35.0190c</name>
</gene>
<dbReference type="EMBL" id="AJ893356">
    <property type="protein sequence ID" value="CAI72268.1"/>
    <property type="molecule type" value="Genomic_DNA"/>
</dbReference>